<dbReference type="Gene3D" id="3.90.1310.10">
    <property type="entry name" value="Penicillin-binding protein 2a (Domain 2)"/>
    <property type="match status" value="1"/>
</dbReference>
<dbReference type="Pfam" id="PF21922">
    <property type="entry name" value="PBP_dimer_2"/>
    <property type="match status" value="1"/>
</dbReference>
<gene>
    <name evidence="3" type="ORF">B5808_00105</name>
</gene>
<feature type="domain" description="Penicillin binding protein A dimerisation" evidence="2">
    <location>
        <begin position="52"/>
        <end position="134"/>
    </location>
</feature>
<dbReference type="KEGG" id="cphy:B5808_00105"/>
<name>A0A1X9LH04_9MICO</name>
<evidence type="ECO:0000259" key="2">
    <source>
        <dbReference type="Pfam" id="PF21922"/>
    </source>
</evidence>
<dbReference type="SUPFAM" id="SSF56601">
    <property type="entry name" value="beta-lactamase/transpeptidase-like"/>
    <property type="match status" value="1"/>
</dbReference>
<dbReference type="RefSeq" id="WP_085017624.1">
    <property type="nucleotide sequence ID" value="NZ_BMHD01000001.1"/>
</dbReference>
<dbReference type="GO" id="GO:0005886">
    <property type="term" value="C:plasma membrane"/>
    <property type="evidence" value="ECO:0007669"/>
    <property type="project" value="TreeGrafter"/>
</dbReference>
<feature type="domain" description="Penicillin-binding protein transpeptidase" evidence="1">
    <location>
        <begin position="155"/>
        <end position="479"/>
    </location>
</feature>
<dbReference type="Gene3D" id="3.40.710.10">
    <property type="entry name" value="DD-peptidase/beta-lactamase superfamily"/>
    <property type="match status" value="1"/>
</dbReference>
<dbReference type="GO" id="GO:0008658">
    <property type="term" value="F:penicillin binding"/>
    <property type="evidence" value="ECO:0007669"/>
    <property type="project" value="InterPro"/>
</dbReference>
<evidence type="ECO:0000259" key="1">
    <source>
        <dbReference type="Pfam" id="PF00905"/>
    </source>
</evidence>
<dbReference type="PANTHER" id="PTHR30627:SF24">
    <property type="entry name" value="PENICILLIN-BINDING PROTEIN 4B"/>
    <property type="match status" value="1"/>
</dbReference>
<dbReference type="Proteomes" id="UP000192775">
    <property type="component" value="Chromosome"/>
</dbReference>
<protein>
    <submittedName>
        <fullName evidence="3">Cell division protein FtsI</fullName>
    </submittedName>
</protein>
<dbReference type="PANTHER" id="PTHR30627">
    <property type="entry name" value="PEPTIDOGLYCAN D,D-TRANSPEPTIDASE"/>
    <property type="match status" value="1"/>
</dbReference>
<dbReference type="InterPro" id="IPR054120">
    <property type="entry name" value="PBPA_dimer"/>
</dbReference>
<dbReference type="Pfam" id="PF00905">
    <property type="entry name" value="Transpeptidase"/>
    <property type="match status" value="1"/>
</dbReference>
<keyword evidence="3" id="KW-0131">Cell cycle</keyword>
<dbReference type="InterPro" id="IPR012338">
    <property type="entry name" value="Beta-lactam/transpept-like"/>
</dbReference>
<evidence type="ECO:0000313" key="3">
    <source>
        <dbReference type="EMBL" id="ARJ03812.1"/>
    </source>
</evidence>
<evidence type="ECO:0000313" key="4">
    <source>
        <dbReference type="Proteomes" id="UP000192775"/>
    </source>
</evidence>
<dbReference type="GO" id="GO:0051301">
    <property type="term" value="P:cell division"/>
    <property type="evidence" value="ECO:0007669"/>
    <property type="project" value="UniProtKB-KW"/>
</dbReference>
<organism evidence="3 4">
    <name type="scientific">Cnuibacter physcomitrellae</name>
    <dbReference type="NCBI Taxonomy" id="1619308"/>
    <lineage>
        <taxon>Bacteria</taxon>
        <taxon>Bacillati</taxon>
        <taxon>Actinomycetota</taxon>
        <taxon>Actinomycetes</taxon>
        <taxon>Micrococcales</taxon>
        <taxon>Microbacteriaceae</taxon>
        <taxon>Cnuibacter</taxon>
    </lineage>
</organism>
<dbReference type="InterPro" id="IPR001460">
    <property type="entry name" value="PCN-bd_Tpept"/>
</dbReference>
<dbReference type="AlphaFoldDB" id="A0A1X9LH04"/>
<dbReference type="GO" id="GO:0071972">
    <property type="term" value="F:peptidoglycan L,D-transpeptidase activity"/>
    <property type="evidence" value="ECO:0007669"/>
    <property type="project" value="TreeGrafter"/>
</dbReference>
<accession>A0A1X9LH04</accession>
<reference evidence="3 4" key="1">
    <citation type="submission" date="2017-04" db="EMBL/GenBank/DDBJ databases">
        <authorList>
            <person name="Afonso C.L."/>
            <person name="Miller P.J."/>
            <person name="Scott M.A."/>
            <person name="Spackman E."/>
            <person name="Goraichik I."/>
            <person name="Dimitrov K.M."/>
            <person name="Suarez D.L."/>
            <person name="Swayne D.E."/>
        </authorList>
    </citation>
    <scope>NUCLEOTIDE SEQUENCE [LARGE SCALE GENOMIC DNA]</scope>
    <source>
        <strain evidence="4">XA(T)</strain>
    </source>
</reference>
<keyword evidence="4" id="KW-1185">Reference proteome</keyword>
<dbReference type="STRING" id="1619308.B5808_00105"/>
<dbReference type="InterPro" id="IPR050515">
    <property type="entry name" value="Beta-lactam/transpept"/>
</dbReference>
<sequence>MTRELKRVSIVVVLMFVTLFVSSTTIQFFQASNLADNPRNARTIYASYDVQRGSILVQGQPIAESVPSGDEYKYQRVYTNGPLYSAVTGYYTLGQGSTGIEQSLNDYLSGTSSSQFLDYLNRIITGQNPQGASVSLTIDPVAQQAAYDALGDLQGAVVAIEPSTGRILAMVSKPDYDPNALAVHDTKAVDDTYQQLLQAAGDPLINKTIDDLNPPGSTFKIVTTAAALQNAGLPVDHTLENTARYQLPGSDQTVSNAGGGTCGGGDQVSIATAFILSCNIPMAELGVEMGDKDLGDMANAFGFGKELTVPMDVAASQFPSTAGDDAQLALQSFGQGSDVATPLQIAMLSAGVANGGKIMTPNLVDSINAPDLSSLQSFQPKEFATPMTSDTASTISQLMVEAVQSGAATNARIDGTSVAGKTGTAENGDGDPYTLWFTGYAPADNPRIAVAVVVENGGGQGQSGTGNSLAAPIAKQVLEAVLNK</sequence>
<dbReference type="GO" id="GO:0071555">
    <property type="term" value="P:cell wall organization"/>
    <property type="evidence" value="ECO:0007669"/>
    <property type="project" value="TreeGrafter"/>
</dbReference>
<proteinExistence type="predicted"/>
<keyword evidence="3" id="KW-0132">Cell division</keyword>
<dbReference type="EMBL" id="CP020715">
    <property type="protein sequence ID" value="ARJ03812.1"/>
    <property type="molecule type" value="Genomic_DNA"/>
</dbReference>